<dbReference type="PANTHER" id="PTHR21237:SF23">
    <property type="entry name" value="GRPE PROTEIN HOMOLOG, MITOCHONDRIAL"/>
    <property type="match status" value="1"/>
</dbReference>
<dbReference type="Proteomes" id="UP001501777">
    <property type="component" value="Unassembled WGS sequence"/>
</dbReference>
<dbReference type="Pfam" id="PF01025">
    <property type="entry name" value="GrpE"/>
    <property type="match status" value="1"/>
</dbReference>
<comment type="subcellular location">
    <subcellularLocation>
        <location evidence="3">Cytoplasm</location>
    </subcellularLocation>
</comment>
<dbReference type="PANTHER" id="PTHR21237">
    <property type="entry name" value="GRPE PROTEIN"/>
    <property type="match status" value="1"/>
</dbReference>
<dbReference type="InterPro" id="IPR038282">
    <property type="entry name" value="DUF2267_sf"/>
</dbReference>
<comment type="function">
    <text evidence="3 4">Participates actively in the response to hyperosmotic and heat shock by preventing the aggregation of stress-denatured proteins, in association with DnaK and GrpE. It is the nucleotide exchange factor for DnaK and may function as a thermosensor. Unfolded proteins bind initially to DnaJ; upon interaction with the DnaJ-bound protein, DnaK hydrolyzes its bound ATP, resulting in the formation of a stable complex. GrpE releases ADP from DnaK; ATP binding to DnaK triggers the release of the substrate protein, thus completing the reaction cycle. Several rounds of ATP-dependent interactions between DnaJ, DnaK and GrpE are required for fully efficient folding.</text>
</comment>
<evidence type="ECO:0000256" key="2">
    <source>
        <dbReference type="ARBA" id="ARBA00023186"/>
    </source>
</evidence>
<keyword evidence="9" id="KW-1185">Reference proteome</keyword>
<dbReference type="Pfam" id="PF10025">
    <property type="entry name" value="DUF2267"/>
    <property type="match status" value="1"/>
</dbReference>
<comment type="subunit">
    <text evidence="3">Homodimer.</text>
</comment>
<keyword evidence="3" id="KW-0963">Cytoplasm</keyword>
<dbReference type="HAMAP" id="MF_01151">
    <property type="entry name" value="GrpE"/>
    <property type="match status" value="1"/>
</dbReference>
<gene>
    <name evidence="3" type="primary">grpE</name>
    <name evidence="8" type="ORF">GCM10010276_31360</name>
</gene>
<keyword evidence="2 3" id="KW-0143">Chaperone</keyword>
<dbReference type="InterPro" id="IPR013805">
    <property type="entry name" value="GrpE_CC"/>
</dbReference>
<feature type="region of interest" description="Disordered" evidence="7">
    <location>
        <begin position="145"/>
        <end position="167"/>
    </location>
</feature>
<evidence type="ECO:0000256" key="6">
    <source>
        <dbReference type="SAM" id="Coils"/>
    </source>
</evidence>
<dbReference type="Gene3D" id="2.30.22.10">
    <property type="entry name" value="Head domain of nucleotide exchange factor GrpE"/>
    <property type="match status" value="1"/>
</dbReference>
<keyword evidence="6" id="KW-0175">Coiled coil</keyword>
<dbReference type="CDD" id="cd00446">
    <property type="entry name" value="GrpE"/>
    <property type="match status" value="1"/>
</dbReference>
<protein>
    <recommendedName>
        <fullName evidence="3 4">Protein GrpE</fullName>
    </recommendedName>
    <alternativeName>
        <fullName evidence="3">HSP-70 cofactor</fullName>
    </alternativeName>
</protein>
<name>A0ABN3LX25_STRLO</name>
<dbReference type="Gene3D" id="3.90.20.20">
    <property type="match status" value="1"/>
</dbReference>
<dbReference type="PRINTS" id="PR00773">
    <property type="entry name" value="GRPEPROTEIN"/>
</dbReference>
<evidence type="ECO:0000256" key="4">
    <source>
        <dbReference type="RuleBase" id="RU000639"/>
    </source>
</evidence>
<dbReference type="PROSITE" id="PS01071">
    <property type="entry name" value="GRPE"/>
    <property type="match status" value="1"/>
</dbReference>
<keyword evidence="3 4" id="KW-0346">Stress response</keyword>
<evidence type="ECO:0000256" key="3">
    <source>
        <dbReference type="HAMAP-Rule" id="MF_01151"/>
    </source>
</evidence>
<dbReference type="InterPro" id="IPR018727">
    <property type="entry name" value="DUF2267"/>
</dbReference>
<feature type="coiled-coil region" evidence="6">
    <location>
        <begin position="11"/>
        <end position="45"/>
    </location>
</feature>
<evidence type="ECO:0000313" key="8">
    <source>
        <dbReference type="EMBL" id="GAA2490068.1"/>
    </source>
</evidence>
<sequence length="303" mass="32910">MTGSEPQSTELHQLRHLVEERTADLQRVKAEYDNYRKRVRRDRLAVREIAVANVLRALLPVLDAVDRACAHEPLTPGLKDIADTLKGRLGSLGVTSFGEVGDPFDPACHDALTYQVSDRDRLVCSTVLRSGYRLGGQLLRPAAVEVTGPAPPRGTRGEAPSSVGGPPLTQEVMRVSWDAFIAAVQERGAYPSQQEAERASRVVMALLGAHLVGEVRAELAARLPETPAYVLLNPLQAHEPLPPERFVRAVAAWIDGATEKTATRDVSAVLGVVADIAGEDLTNRILLQLPRGYDLLFGCPRPD</sequence>
<evidence type="ECO:0000256" key="1">
    <source>
        <dbReference type="ARBA" id="ARBA00009054"/>
    </source>
</evidence>
<evidence type="ECO:0000256" key="5">
    <source>
        <dbReference type="RuleBase" id="RU004478"/>
    </source>
</evidence>
<dbReference type="SUPFAM" id="SSF58014">
    <property type="entry name" value="Coiled-coil domain of nucleotide exchange factor GrpE"/>
    <property type="match status" value="1"/>
</dbReference>
<dbReference type="InterPro" id="IPR009012">
    <property type="entry name" value="GrpE_head"/>
</dbReference>
<evidence type="ECO:0000313" key="9">
    <source>
        <dbReference type="Proteomes" id="UP001501777"/>
    </source>
</evidence>
<proteinExistence type="inferred from homology"/>
<reference evidence="8 9" key="1">
    <citation type="journal article" date="2019" name="Int. J. Syst. Evol. Microbiol.">
        <title>The Global Catalogue of Microorganisms (GCM) 10K type strain sequencing project: providing services to taxonomists for standard genome sequencing and annotation.</title>
        <authorList>
            <consortium name="The Broad Institute Genomics Platform"/>
            <consortium name="The Broad Institute Genome Sequencing Center for Infectious Disease"/>
            <person name="Wu L."/>
            <person name="Ma J."/>
        </authorList>
    </citation>
    <scope>NUCLEOTIDE SEQUENCE [LARGE SCALE GENOMIC DNA]</scope>
    <source>
        <strain evidence="8 9">JCM 4395</strain>
    </source>
</reference>
<evidence type="ECO:0000256" key="7">
    <source>
        <dbReference type="SAM" id="MobiDB-lite"/>
    </source>
</evidence>
<accession>A0ABN3LX25</accession>
<dbReference type="Gene3D" id="1.10.490.110">
    <property type="entry name" value="Uncharacterized conserved protein DUF2267"/>
    <property type="match status" value="1"/>
</dbReference>
<dbReference type="InterPro" id="IPR000740">
    <property type="entry name" value="GrpE"/>
</dbReference>
<dbReference type="SUPFAM" id="SSF51064">
    <property type="entry name" value="Head domain of nucleotide exchange factor GrpE"/>
    <property type="match status" value="1"/>
</dbReference>
<comment type="caution">
    <text evidence="8">The sequence shown here is derived from an EMBL/GenBank/DDBJ whole genome shotgun (WGS) entry which is preliminary data.</text>
</comment>
<organism evidence="8 9">
    <name type="scientific">Streptomyces longisporus</name>
    <dbReference type="NCBI Taxonomy" id="1948"/>
    <lineage>
        <taxon>Bacteria</taxon>
        <taxon>Bacillati</taxon>
        <taxon>Actinomycetota</taxon>
        <taxon>Actinomycetes</taxon>
        <taxon>Kitasatosporales</taxon>
        <taxon>Streptomycetaceae</taxon>
        <taxon>Streptomyces</taxon>
    </lineage>
</organism>
<comment type="similarity">
    <text evidence="1 3 5">Belongs to the GrpE family.</text>
</comment>
<dbReference type="EMBL" id="BAAASG010000007">
    <property type="protein sequence ID" value="GAA2490068.1"/>
    <property type="molecule type" value="Genomic_DNA"/>
</dbReference>